<evidence type="ECO:0000256" key="1">
    <source>
        <dbReference type="SAM" id="MobiDB-lite"/>
    </source>
</evidence>
<reference evidence="3" key="1">
    <citation type="submission" date="2005-09" db="EMBL/GenBank/DDBJ databases">
        <authorList>
            <person name="Mural R.J."/>
            <person name="Li P.W."/>
            <person name="Adams M.D."/>
            <person name="Amanatides P.G."/>
            <person name="Baden-Tillson H."/>
            <person name="Barnstead M."/>
            <person name="Chin S.H."/>
            <person name="Dew I."/>
            <person name="Evans C.A."/>
            <person name="Ferriera S."/>
            <person name="Flanigan M."/>
            <person name="Fosler C."/>
            <person name="Glodek A."/>
            <person name="Gu Z."/>
            <person name="Holt R.A."/>
            <person name="Jennings D."/>
            <person name="Kraft C.L."/>
            <person name="Lu F."/>
            <person name="Nguyen T."/>
            <person name="Nusskern D.R."/>
            <person name="Pfannkoch C.M."/>
            <person name="Sitter C."/>
            <person name="Sutton G.G."/>
            <person name="Venter J.C."/>
            <person name="Wang Z."/>
            <person name="Woodage T."/>
            <person name="Zheng X.H."/>
            <person name="Zhong F."/>
        </authorList>
    </citation>
    <scope>NUCLEOTIDE SEQUENCE [LARGE SCALE GENOMIC DNA]</scope>
    <source>
        <strain>BN</strain>
        <strain evidence="3">Sprague-Dawley</strain>
    </source>
</reference>
<accession>A6IKB7</accession>
<dbReference type="Proteomes" id="UP000234681">
    <property type="component" value="Chromosome 14"/>
</dbReference>
<dbReference type="AlphaFoldDB" id="A6IKB7"/>
<proteinExistence type="predicted"/>
<feature type="region of interest" description="Disordered" evidence="1">
    <location>
        <begin position="1"/>
        <end position="69"/>
    </location>
</feature>
<protein>
    <submittedName>
        <fullName evidence="2">RCG36108, isoform CRA_c</fullName>
    </submittedName>
</protein>
<sequence>MTVESLKGGEGLCHSGHSTVPQPGDEAPPWGRPRTRVVKPKLPGTRANPTQPNDPGRDKRAGTGARLLP</sequence>
<evidence type="ECO:0000313" key="3">
    <source>
        <dbReference type="Proteomes" id="UP000234681"/>
    </source>
</evidence>
<gene>
    <name evidence="2" type="ORF">rCG_36108</name>
</gene>
<name>A6IKB7_RAT</name>
<dbReference type="EMBL" id="CH473963">
    <property type="protein sequence ID" value="EDM00185.1"/>
    <property type="molecule type" value="Genomic_DNA"/>
</dbReference>
<organism evidence="2 3">
    <name type="scientific">Rattus norvegicus</name>
    <name type="common">Rat</name>
    <dbReference type="NCBI Taxonomy" id="10116"/>
    <lineage>
        <taxon>Eukaryota</taxon>
        <taxon>Metazoa</taxon>
        <taxon>Chordata</taxon>
        <taxon>Craniata</taxon>
        <taxon>Vertebrata</taxon>
        <taxon>Euteleostomi</taxon>
        <taxon>Mammalia</taxon>
        <taxon>Eutheria</taxon>
        <taxon>Euarchontoglires</taxon>
        <taxon>Glires</taxon>
        <taxon>Rodentia</taxon>
        <taxon>Myomorpha</taxon>
        <taxon>Muroidea</taxon>
        <taxon>Muridae</taxon>
        <taxon>Murinae</taxon>
        <taxon>Rattus</taxon>
    </lineage>
</organism>
<evidence type="ECO:0000313" key="2">
    <source>
        <dbReference type="EMBL" id="EDM00185.1"/>
    </source>
</evidence>